<feature type="region of interest" description="Disordered" evidence="1">
    <location>
        <begin position="595"/>
        <end position="620"/>
    </location>
</feature>
<feature type="region of interest" description="Disordered" evidence="1">
    <location>
        <begin position="837"/>
        <end position="863"/>
    </location>
</feature>
<dbReference type="KEGG" id="lenr:94174984"/>
<protein>
    <submittedName>
        <fullName evidence="2">Uncharacterized protein</fullName>
    </submittedName>
</protein>
<dbReference type="GeneID" id="94174984"/>
<dbReference type="OrthoDB" id="266291at2759"/>
<feature type="compositionally biased region" description="Low complexity" evidence="1">
    <location>
        <begin position="112"/>
        <end position="123"/>
    </location>
</feature>
<organism evidence="2 3">
    <name type="scientific">Leishmania enriettii</name>
    <dbReference type="NCBI Taxonomy" id="5663"/>
    <lineage>
        <taxon>Eukaryota</taxon>
        <taxon>Discoba</taxon>
        <taxon>Euglenozoa</taxon>
        <taxon>Kinetoplastea</taxon>
        <taxon>Metakinetoplastina</taxon>
        <taxon>Trypanosomatida</taxon>
        <taxon>Trypanosomatidae</taxon>
        <taxon>Leishmaniinae</taxon>
        <taxon>Leishmania</taxon>
    </lineage>
</organism>
<reference evidence="2 3" key="1">
    <citation type="submission" date="2021-02" db="EMBL/GenBank/DDBJ databases">
        <title>Leishmania (Mundinia) enrietti genome sequencing and assembly.</title>
        <authorList>
            <person name="Almutairi H."/>
            <person name="Gatherer D."/>
        </authorList>
    </citation>
    <scope>NUCLEOTIDE SEQUENCE [LARGE SCALE GENOMIC DNA]</scope>
    <source>
        <strain evidence="2">CUR178</strain>
    </source>
</reference>
<evidence type="ECO:0000313" key="2">
    <source>
        <dbReference type="EMBL" id="KAG5483516.1"/>
    </source>
</evidence>
<accession>A0A836KQV6</accession>
<feature type="region of interest" description="Disordered" evidence="1">
    <location>
        <begin position="110"/>
        <end position="152"/>
    </location>
</feature>
<keyword evidence="3" id="KW-1185">Reference proteome</keyword>
<evidence type="ECO:0000313" key="3">
    <source>
        <dbReference type="Proteomes" id="UP000674179"/>
    </source>
</evidence>
<feature type="compositionally biased region" description="Basic and acidic residues" evidence="1">
    <location>
        <begin position="846"/>
        <end position="858"/>
    </location>
</feature>
<feature type="compositionally biased region" description="Low complexity" evidence="1">
    <location>
        <begin position="207"/>
        <end position="218"/>
    </location>
</feature>
<dbReference type="RefSeq" id="XP_067694733.1">
    <property type="nucleotide sequence ID" value="XM_067839474.1"/>
</dbReference>
<feature type="compositionally biased region" description="Low complexity" evidence="1">
    <location>
        <begin position="889"/>
        <end position="901"/>
    </location>
</feature>
<proteinExistence type="predicted"/>
<sequence>MDGAGVQAGSYVDVAVARHATSSGSLSMSFGAAEVEVVGVAPVTDGRGAFVAAPASAHKHVPLADCGTSAPARIGDYAGRQAPSSSSVSNGSAAAGIAIACDRRPRTGGISTRAGTAVATTRAEAVENDWTAAQNGERDEGRSTSRSPHGNVLVTVSRTAAAKAQQRSVMAVTQPVQPTSSTPSASSPHSTKMESSSSANDQLSHQRQQPASPESSSSRALLSTAVSVQHLYHVPSAFYAQNVVTSSVVLSAACNHHRHGNTFTSPTPCRVSAESIAGKQARLQADVSRCASAVDVLEERVRRAAELHASGDVGDEAETVLPWAAVSRSDETGRTQAPMPSSLLTVQVVRGYRTLGQTPGQGTEERSPSSGGDVRWVPGSKRHRRPERMVSSTNVRLDRRLSHTSSHDGGGGAAVSARGLTSLSVSSSSSMVFASPQSPAIALVPATAPVRGISAIRPPVAPSPFSSLLTTFGHALSETAALTSGVTGPLLRTMTAQPTPPPAWVRPWLSHALSRAIAYRLVRDADAAVADVYSAGTATQSLNFSLSVPLSTSAAATATSASAPPCTLRTALLLIFDGLERLEADLAEVLLSGPSAHHSSRAGHATRAGDGRATPRGGNCTPRALTPSCSAVAAASGASDGLVEQLRRLTRHWCEVLSQWPCEATTLGYVELWLGHPAWTELVTCGATTAPVTLAAFPTTSLLTDPKERVGWRAETSNGAQQLLPQQQPQAPDFALRGALAAVVTEGMHTLLDALVDAFVRAVSTLLRSTGVVRQPQNPTQSTSCHEAEAEAAASAVATEQHTCQELLRLLTSLYMSPPPVLQQLLKLVHNDVRSPTAVTSATAKGDARTVTRHEHEGLPASMESLFTATAATAVGGDRQQQPHPPSSPSSSPRSGPPDSSFASGVGLGAVDDSQPRSPVYQLHYQLLYAVCRLCNELPMLWQPYGDTLGAEESRESSGVRASCPADHIDLVSRLGDSGECERVRLILFAAAARLAATVSALLLHVQLPMKGDLLCVASRLAQWRATLLRSSCMSEREYTVAMGHLCALMMQAT</sequence>
<gene>
    <name evidence="2" type="ORF">CUR178_07837</name>
</gene>
<feature type="compositionally biased region" description="Polar residues" evidence="1">
    <location>
        <begin position="193"/>
        <end position="206"/>
    </location>
</feature>
<dbReference type="AlphaFoldDB" id="A0A836KQV6"/>
<name>A0A836KQV6_LEIEN</name>
<evidence type="ECO:0000256" key="1">
    <source>
        <dbReference type="SAM" id="MobiDB-lite"/>
    </source>
</evidence>
<dbReference type="Proteomes" id="UP000674179">
    <property type="component" value="Chromosome 13"/>
</dbReference>
<feature type="region of interest" description="Disordered" evidence="1">
    <location>
        <begin position="355"/>
        <end position="414"/>
    </location>
</feature>
<feature type="region of interest" description="Disordered" evidence="1">
    <location>
        <begin position="164"/>
        <end position="218"/>
    </location>
</feature>
<feature type="region of interest" description="Disordered" evidence="1">
    <location>
        <begin position="876"/>
        <end position="909"/>
    </location>
</feature>
<dbReference type="EMBL" id="JAFHKP010000013">
    <property type="protein sequence ID" value="KAG5483516.1"/>
    <property type="molecule type" value="Genomic_DNA"/>
</dbReference>
<comment type="caution">
    <text evidence="2">The sequence shown here is derived from an EMBL/GenBank/DDBJ whole genome shotgun (WGS) entry which is preliminary data.</text>
</comment>
<feature type="compositionally biased region" description="Low complexity" evidence="1">
    <location>
        <begin position="172"/>
        <end position="190"/>
    </location>
</feature>